<dbReference type="PROSITE" id="PS51257">
    <property type="entry name" value="PROKAR_LIPOPROTEIN"/>
    <property type="match status" value="1"/>
</dbReference>
<name>A0A916YKN5_9SPHN</name>
<evidence type="ECO:0008006" key="4">
    <source>
        <dbReference type="Google" id="ProtNLM"/>
    </source>
</evidence>
<sequence>MNIKIAGACTAALALAGCATYSSPEAGKFNPEDFGEANRMTYAAMVVDPDPEYDAPMEGDAELAADAVTAYREGDVDEPEQNSGGGLSFGN</sequence>
<dbReference type="EMBL" id="BMIO01000007">
    <property type="protein sequence ID" value="GGD49854.1"/>
    <property type="molecule type" value="Genomic_DNA"/>
</dbReference>
<keyword evidence="3" id="KW-1185">Reference proteome</keyword>
<reference evidence="2 3" key="1">
    <citation type="journal article" date="2014" name="Int. J. Syst. Evol. Microbiol.">
        <title>Complete genome sequence of Corynebacterium casei LMG S-19264T (=DSM 44701T), isolated from a smear-ripened cheese.</title>
        <authorList>
            <consortium name="US DOE Joint Genome Institute (JGI-PGF)"/>
            <person name="Walter F."/>
            <person name="Albersmeier A."/>
            <person name="Kalinowski J."/>
            <person name="Ruckert C."/>
        </authorList>
    </citation>
    <scope>NUCLEOTIDE SEQUENCE [LARGE SCALE GENOMIC DNA]</scope>
    <source>
        <strain evidence="2 3">CGMCC 1.15358</strain>
    </source>
</reference>
<feature type="region of interest" description="Disordered" evidence="1">
    <location>
        <begin position="72"/>
        <end position="91"/>
    </location>
</feature>
<evidence type="ECO:0000313" key="2">
    <source>
        <dbReference type="EMBL" id="GGD49854.1"/>
    </source>
</evidence>
<evidence type="ECO:0000256" key="1">
    <source>
        <dbReference type="SAM" id="MobiDB-lite"/>
    </source>
</evidence>
<accession>A0A916YKN5</accession>
<dbReference type="Proteomes" id="UP000598997">
    <property type="component" value="Unassembled WGS sequence"/>
</dbReference>
<organism evidence="2 3">
    <name type="scientific">Croceicoccus pelagius</name>
    <dbReference type="NCBI Taxonomy" id="1703341"/>
    <lineage>
        <taxon>Bacteria</taxon>
        <taxon>Pseudomonadati</taxon>
        <taxon>Pseudomonadota</taxon>
        <taxon>Alphaproteobacteria</taxon>
        <taxon>Sphingomonadales</taxon>
        <taxon>Erythrobacteraceae</taxon>
        <taxon>Croceicoccus</taxon>
    </lineage>
</organism>
<proteinExistence type="predicted"/>
<comment type="caution">
    <text evidence="2">The sequence shown here is derived from an EMBL/GenBank/DDBJ whole genome shotgun (WGS) entry which is preliminary data.</text>
</comment>
<dbReference type="RefSeq" id="WP_066764129.1">
    <property type="nucleotide sequence ID" value="NZ_BMIO01000007.1"/>
</dbReference>
<gene>
    <name evidence="2" type="ORF">GCM10010989_25180</name>
</gene>
<dbReference type="OrthoDB" id="7409056at2"/>
<evidence type="ECO:0000313" key="3">
    <source>
        <dbReference type="Proteomes" id="UP000598997"/>
    </source>
</evidence>
<dbReference type="AlphaFoldDB" id="A0A916YKN5"/>
<protein>
    <recommendedName>
        <fullName evidence="4">Lipoprotein</fullName>
    </recommendedName>
</protein>